<dbReference type="Pfam" id="PF10415">
    <property type="entry name" value="FumaraseC_C"/>
    <property type="match status" value="1"/>
</dbReference>
<dbReference type="EC" id="4.-.-.-" evidence="2"/>
<dbReference type="InterPro" id="IPR008948">
    <property type="entry name" value="L-Aspartase-like"/>
</dbReference>
<gene>
    <name evidence="2" type="ORF">B1A_20372</name>
</gene>
<proteinExistence type="predicted"/>
<evidence type="ECO:0000259" key="1">
    <source>
        <dbReference type="Pfam" id="PF10415"/>
    </source>
</evidence>
<sequence length="67" mass="7429">MADRAIADFEVQTAHLHQSLELNPILVTALNPVIGYERAAAIAKERTKVAARYSTWPARKAVFPKPN</sequence>
<protein>
    <submittedName>
        <fullName evidence="2">Protein containing Fumarase C</fullName>
        <ecNumber evidence="2">4.-.-.-</ecNumber>
    </submittedName>
</protein>
<comment type="caution">
    <text evidence="2">The sequence shown here is derived from an EMBL/GenBank/DDBJ whole genome shotgun (WGS) entry which is preliminary data.</text>
</comment>
<accession>T0ZJW2</accession>
<reference evidence="2" key="1">
    <citation type="submission" date="2013-08" db="EMBL/GenBank/DDBJ databases">
        <authorList>
            <person name="Mendez C."/>
            <person name="Richter M."/>
            <person name="Ferrer M."/>
            <person name="Sanchez J."/>
        </authorList>
    </citation>
    <scope>NUCLEOTIDE SEQUENCE</scope>
</reference>
<evidence type="ECO:0000313" key="2">
    <source>
        <dbReference type="EMBL" id="EQD30075.1"/>
    </source>
</evidence>
<reference evidence="2" key="2">
    <citation type="journal article" date="2014" name="ISME J.">
        <title>Microbial stratification in low pH oxic and suboxic macroscopic growths along an acid mine drainage.</title>
        <authorList>
            <person name="Mendez-Garcia C."/>
            <person name="Mesa V."/>
            <person name="Sprenger R.R."/>
            <person name="Richter M."/>
            <person name="Diez M.S."/>
            <person name="Solano J."/>
            <person name="Bargiela R."/>
            <person name="Golyshina O.V."/>
            <person name="Manteca A."/>
            <person name="Ramos J.L."/>
            <person name="Gallego J.R."/>
            <person name="Llorente I."/>
            <person name="Martins Dos Santos V.A."/>
            <person name="Jensen O.N."/>
            <person name="Pelaez A.I."/>
            <person name="Sanchez J."/>
            <person name="Ferrer M."/>
        </authorList>
    </citation>
    <scope>NUCLEOTIDE SEQUENCE</scope>
</reference>
<name>T0ZJW2_9ZZZZ</name>
<dbReference type="Gene3D" id="1.10.40.30">
    <property type="entry name" value="Fumarase/aspartase (C-terminal domain)"/>
    <property type="match status" value="1"/>
</dbReference>
<dbReference type="GO" id="GO:0016829">
    <property type="term" value="F:lyase activity"/>
    <property type="evidence" value="ECO:0007669"/>
    <property type="project" value="UniProtKB-KW"/>
</dbReference>
<feature type="domain" description="Fumarase C C-terminal" evidence="1">
    <location>
        <begin position="26"/>
        <end position="45"/>
    </location>
</feature>
<dbReference type="InterPro" id="IPR018951">
    <property type="entry name" value="Fumarase_C_C"/>
</dbReference>
<organism evidence="2">
    <name type="scientific">mine drainage metagenome</name>
    <dbReference type="NCBI Taxonomy" id="410659"/>
    <lineage>
        <taxon>unclassified sequences</taxon>
        <taxon>metagenomes</taxon>
        <taxon>ecological metagenomes</taxon>
    </lineage>
</organism>
<dbReference type="AlphaFoldDB" id="T0ZJW2"/>
<dbReference type="GO" id="GO:0006099">
    <property type="term" value="P:tricarboxylic acid cycle"/>
    <property type="evidence" value="ECO:0007669"/>
    <property type="project" value="InterPro"/>
</dbReference>
<dbReference type="EMBL" id="AUZX01015028">
    <property type="protein sequence ID" value="EQD30075.1"/>
    <property type="molecule type" value="Genomic_DNA"/>
</dbReference>
<dbReference type="SUPFAM" id="SSF48557">
    <property type="entry name" value="L-aspartase-like"/>
    <property type="match status" value="1"/>
</dbReference>
<keyword evidence="2" id="KW-0456">Lyase</keyword>